<keyword evidence="12" id="KW-1185">Reference proteome</keyword>
<evidence type="ECO:0000256" key="5">
    <source>
        <dbReference type="ARBA" id="ARBA00022989"/>
    </source>
</evidence>
<comment type="subunit">
    <text evidence="7">Homoheptamer.</text>
</comment>
<gene>
    <name evidence="11" type="ORF">V0U35_03880</name>
</gene>
<dbReference type="SUPFAM" id="SSF82689">
    <property type="entry name" value="Mechanosensitive channel protein MscS (YggB), C-terminal domain"/>
    <property type="match status" value="1"/>
</dbReference>
<dbReference type="RefSeq" id="WP_330195342.1">
    <property type="nucleotide sequence ID" value="NZ_JAZDRO010000001.1"/>
</dbReference>
<feature type="chain" id="PRO_5045097945" description="Small-conductance mechanosensitive channel" evidence="9">
    <location>
        <begin position="23"/>
        <end position="464"/>
    </location>
</feature>
<dbReference type="PANTHER" id="PTHR30221">
    <property type="entry name" value="SMALL-CONDUCTANCE MECHANOSENSITIVE CHANNEL"/>
    <property type="match status" value="1"/>
</dbReference>
<evidence type="ECO:0000259" key="10">
    <source>
        <dbReference type="PROSITE" id="PS50914"/>
    </source>
</evidence>
<keyword evidence="7" id="KW-0406">Ion transport</keyword>
<dbReference type="Proteomes" id="UP001310692">
    <property type="component" value="Unassembled WGS sequence"/>
</dbReference>
<keyword evidence="7" id="KW-0997">Cell inner membrane</keyword>
<dbReference type="Gene3D" id="2.30.30.60">
    <property type="match status" value="1"/>
</dbReference>
<dbReference type="EMBL" id="JAZDRO010000001">
    <property type="protein sequence ID" value="MEE2565810.1"/>
    <property type="molecule type" value="Genomic_DNA"/>
</dbReference>
<sequence length="464" mass="50187">MTAVMRLLFLAALLILGTPVFAQDTDPEGLETREIEAERDPAADAGIAERIRGIFSEIPALSGVTVEVREGVVTLSGEVANDAAAERAVRLASRLTGVVTVEESIERVVTVENNVGQIFDDLEAGTDRILRAWPVYLVALGTFLFIAVGGWLLAGWSGLWNRLTPNPFIAELISQIVRVAALFLAVIMALSILGATALLGTFAGGAGLLGLAIGFAVRDTIENYIASIMLSLRQPFRANERVKINDHEGVVIRLTSRATVLMTLDGNHLRIPNSDVFKGVILNYTRNPERRFEFKLGVDAEDDPVEAMKVGLDAIRALDFVLADPEPVAIIEEVGDSNIVLCFMAWVNQRDTDFAKARSLAIRAAKTVIEEHGFTLPEPIYRLRFDQAPIAVGQDASLEVTSSGSSSMKTGSGPVRPLKTDSEPAGLDAANLDVSPDNHIEKKVAEERAETGEQDLLDPERPVE</sequence>
<feature type="signal peptide" evidence="9">
    <location>
        <begin position="1"/>
        <end position="22"/>
    </location>
</feature>
<feature type="compositionally biased region" description="Low complexity" evidence="8">
    <location>
        <begin position="401"/>
        <end position="413"/>
    </location>
</feature>
<feature type="region of interest" description="Disordered" evidence="8">
    <location>
        <begin position="400"/>
        <end position="464"/>
    </location>
</feature>
<evidence type="ECO:0000256" key="9">
    <source>
        <dbReference type="SAM" id="SignalP"/>
    </source>
</evidence>
<dbReference type="SUPFAM" id="SSF50182">
    <property type="entry name" value="Sm-like ribonucleoproteins"/>
    <property type="match status" value="1"/>
</dbReference>
<dbReference type="Gene3D" id="1.10.287.1260">
    <property type="match status" value="1"/>
</dbReference>
<organism evidence="11 12">
    <name type="scientific">Hyphobacterium marinum</name>
    <dbReference type="NCBI Taxonomy" id="3116574"/>
    <lineage>
        <taxon>Bacteria</taxon>
        <taxon>Pseudomonadati</taxon>
        <taxon>Pseudomonadota</taxon>
        <taxon>Alphaproteobacteria</taxon>
        <taxon>Maricaulales</taxon>
        <taxon>Maricaulaceae</taxon>
        <taxon>Hyphobacterium</taxon>
    </lineage>
</organism>
<evidence type="ECO:0000256" key="3">
    <source>
        <dbReference type="ARBA" id="ARBA00022475"/>
    </source>
</evidence>
<evidence type="ECO:0000256" key="7">
    <source>
        <dbReference type="RuleBase" id="RU369025"/>
    </source>
</evidence>
<reference evidence="11 12" key="1">
    <citation type="submission" date="2024-01" db="EMBL/GenBank/DDBJ databases">
        <title>Hyphobacterium bacterium isolated from marine sediment.</title>
        <authorList>
            <person name="Zhao S."/>
        </authorList>
    </citation>
    <scope>NUCLEOTIDE SEQUENCE [LARGE SCALE GENOMIC DNA]</scope>
    <source>
        <strain evidence="11 12">Y60-23</strain>
    </source>
</reference>
<evidence type="ECO:0000313" key="12">
    <source>
        <dbReference type="Proteomes" id="UP001310692"/>
    </source>
</evidence>
<evidence type="ECO:0000256" key="8">
    <source>
        <dbReference type="SAM" id="MobiDB-lite"/>
    </source>
</evidence>
<keyword evidence="7" id="KW-0407">Ion channel</keyword>
<dbReference type="Gene3D" id="3.30.70.100">
    <property type="match status" value="1"/>
</dbReference>
<name>A0ABU7LX94_9PROT</name>
<feature type="compositionally biased region" description="Basic and acidic residues" evidence="8">
    <location>
        <begin position="436"/>
        <end position="451"/>
    </location>
</feature>
<dbReference type="Gene3D" id="3.30.1340.30">
    <property type="match status" value="1"/>
</dbReference>
<feature type="transmembrane region" description="Helical" evidence="7">
    <location>
        <begin position="168"/>
        <end position="192"/>
    </location>
</feature>
<dbReference type="Pfam" id="PF00924">
    <property type="entry name" value="MS_channel_2nd"/>
    <property type="match status" value="1"/>
</dbReference>
<keyword evidence="4 7" id="KW-0812">Transmembrane</keyword>
<evidence type="ECO:0000256" key="2">
    <source>
        <dbReference type="ARBA" id="ARBA00008017"/>
    </source>
</evidence>
<comment type="function">
    <text evidence="7">Mechanosensitive channel that participates in the regulation of osmotic pressure changes within the cell, opening in response to stretch forces in the membrane lipid bilayer, without the need for other proteins. Contributes to normal resistance to hypoosmotic shock. Forms an ion channel of 1.0 nanosiemens conductance with a slight preference for anions.</text>
</comment>
<proteinExistence type="inferred from homology"/>
<dbReference type="InterPro" id="IPR011066">
    <property type="entry name" value="MscS_channel_C_sf"/>
</dbReference>
<dbReference type="InterPro" id="IPR045275">
    <property type="entry name" value="MscS_archaea/bacteria_type"/>
</dbReference>
<dbReference type="InterPro" id="IPR023408">
    <property type="entry name" value="MscS_beta-dom_sf"/>
</dbReference>
<comment type="subcellular location">
    <subcellularLocation>
        <location evidence="7">Cell inner membrane</location>
        <topology evidence="7">Multi-pass membrane protein</topology>
    </subcellularLocation>
    <subcellularLocation>
        <location evidence="1">Cell membrane</location>
        <topology evidence="1">Multi-pass membrane protein</topology>
    </subcellularLocation>
</comment>
<keyword evidence="3" id="KW-1003">Cell membrane</keyword>
<keyword evidence="5 7" id="KW-1133">Transmembrane helix</keyword>
<keyword evidence="6 7" id="KW-0472">Membrane</keyword>
<dbReference type="InterPro" id="IPR006685">
    <property type="entry name" value="MscS_channel_2nd"/>
</dbReference>
<dbReference type="Pfam" id="PF04972">
    <property type="entry name" value="BON"/>
    <property type="match status" value="1"/>
</dbReference>
<feature type="domain" description="BON" evidence="10">
    <location>
        <begin position="43"/>
        <end position="113"/>
    </location>
</feature>
<comment type="similarity">
    <text evidence="2 7">Belongs to the MscS (TC 1.A.23) family.</text>
</comment>
<protein>
    <recommendedName>
        <fullName evidence="7">Small-conductance mechanosensitive channel</fullName>
    </recommendedName>
</protein>
<accession>A0ABU7LX94</accession>
<evidence type="ECO:0000256" key="6">
    <source>
        <dbReference type="ARBA" id="ARBA00023136"/>
    </source>
</evidence>
<evidence type="ECO:0000256" key="1">
    <source>
        <dbReference type="ARBA" id="ARBA00004651"/>
    </source>
</evidence>
<keyword evidence="9" id="KW-0732">Signal</keyword>
<keyword evidence="7" id="KW-0813">Transport</keyword>
<feature type="transmembrane region" description="Helical" evidence="7">
    <location>
        <begin position="133"/>
        <end position="156"/>
    </location>
</feature>
<comment type="caution">
    <text evidence="11">The sequence shown here is derived from an EMBL/GenBank/DDBJ whole genome shotgun (WGS) entry which is preliminary data.</text>
</comment>
<dbReference type="InterPro" id="IPR011014">
    <property type="entry name" value="MscS_channel_TM-2"/>
</dbReference>
<dbReference type="PROSITE" id="PS50914">
    <property type="entry name" value="BON"/>
    <property type="match status" value="1"/>
</dbReference>
<dbReference type="SUPFAM" id="SSF82861">
    <property type="entry name" value="Mechanosensitive channel protein MscS (YggB), transmembrane region"/>
    <property type="match status" value="1"/>
</dbReference>
<evidence type="ECO:0000256" key="4">
    <source>
        <dbReference type="ARBA" id="ARBA00022692"/>
    </source>
</evidence>
<dbReference type="PANTHER" id="PTHR30221:SF1">
    <property type="entry name" value="SMALL-CONDUCTANCE MECHANOSENSITIVE CHANNEL"/>
    <property type="match status" value="1"/>
</dbReference>
<evidence type="ECO:0000313" key="11">
    <source>
        <dbReference type="EMBL" id="MEE2565810.1"/>
    </source>
</evidence>
<dbReference type="InterPro" id="IPR007055">
    <property type="entry name" value="BON_dom"/>
</dbReference>
<comment type="caution">
    <text evidence="7">Lacks conserved residue(s) required for the propagation of feature annotation.</text>
</comment>
<dbReference type="InterPro" id="IPR010920">
    <property type="entry name" value="LSM_dom_sf"/>
</dbReference>